<dbReference type="SUPFAM" id="SSF160214">
    <property type="entry name" value="FlaG-like"/>
    <property type="match status" value="1"/>
</dbReference>
<reference evidence="2 3" key="1">
    <citation type="submission" date="2018-06" db="EMBL/GenBank/DDBJ databases">
        <title>Genomic Encyclopedia of Type Strains, Phase IV (KMG-IV): sequencing the most valuable type-strain genomes for metagenomic binning, comparative biology and taxonomic classification.</title>
        <authorList>
            <person name="Goeker M."/>
        </authorList>
    </citation>
    <scope>NUCLEOTIDE SEQUENCE [LARGE SCALE GENOMIC DNA]</scope>
    <source>
        <strain evidence="2 3">DSM 5</strain>
    </source>
</reference>
<protein>
    <submittedName>
        <fullName evidence="2">Flagellar protein FlaG</fullName>
    </submittedName>
</protein>
<dbReference type="RefSeq" id="WP_111438840.1">
    <property type="nucleotide sequence ID" value="NZ_QKZI01000001.1"/>
</dbReference>
<keyword evidence="2" id="KW-0966">Cell projection</keyword>
<comment type="caution">
    <text evidence="2">The sequence shown here is derived from an EMBL/GenBank/DDBJ whole genome shotgun (WGS) entry which is preliminary data.</text>
</comment>
<evidence type="ECO:0000313" key="2">
    <source>
        <dbReference type="EMBL" id="PZX08253.1"/>
    </source>
</evidence>
<evidence type="ECO:0000256" key="1">
    <source>
        <dbReference type="SAM" id="MobiDB-lite"/>
    </source>
</evidence>
<keyword evidence="2" id="KW-0282">Flagellum</keyword>
<dbReference type="Gene3D" id="3.30.160.170">
    <property type="entry name" value="FlaG-like"/>
    <property type="match status" value="1"/>
</dbReference>
<proteinExistence type="predicted"/>
<keyword evidence="2" id="KW-0969">Cilium</keyword>
<dbReference type="OrthoDB" id="9799867at2"/>
<feature type="compositionally biased region" description="Polar residues" evidence="1">
    <location>
        <begin position="1"/>
        <end position="17"/>
    </location>
</feature>
<dbReference type="AlphaFoldDB" id="A0A2W7N880"/>
<sequence>MVNRLADSSTRIQQNVASKRDNSVNATTTNNVTAVKEKQPKYENEATIKEGLSPNIAEKMTESLNKFLETTSTKLRYEYHEKLNKYYVTLVDKQTDEVVQEIPNKKLMDMHAAMLDFVGVLIDRKI</sequence>
<dbReference type="InterPro" id="IPR035924">
    <property type="entry name" value="FlaG-like_sf"/>
</dbReference>
<keyword evidence="3" id="KW-1185">Reference proteome</keyword>
<feature type="region of interest" description="Disordered" evidence="1">
    <location>
        <begin position="1"/>
        <end position="28"/>
    </location>
</feature>
<dbReference type="InterPro" id="IPR005186">
    <property type="entry name" value="FlaG"/>
</dbReference>
<dbReference type="PANTHER" id="PTHR37166">
    <property type="entry name" value="PROTEIN FLAG"/>
    <property type="match status" value="1"/>
</dbReference>
<dbReference type="PANTHER" id="PTHR37166:SF1">
    <property type="entry name" value="PROTEIN FLAG"/>
    <property type="match status" value="1"/>
</dbReference>
<gene>
    <name evidence="2" type="ORF">C7437_1011377</name>
</gene>
<dbReference type="Proteomes" id="UP000248646">
    <property type="component" value="Unassembled WGS sequence"/>
</dbReference>
<dbReference type="Pfam" id="PF03646">
    <property type="entry name" value="FlaG"/>
    <property type="match status" value="1"/>
</dbReference>
<evidence type="ECO:0000313" key="3">
    <source>
        <dbReference type="Proteomes" id="UP000248646"/>
    </source>
</evidence>
<accession>A0A2W7N880</accession>
<dbReference type="EMBL" id="QKZI01000001">
    <property type="protein sequence ID" value="PZX08253.1"/>
    <property type="molecule type" value="Genomic_DNA"/>
</dbReference>
<organism evidence="2 3">
    <name type="scientific">Psychrobacillus insolitus</name>
    <dbReference type="NCBI Taxonomy" id="1461"/>
    <lineage>
        <taxon>Bacteria</taxon>
        <taxon>Bacillati</taxon>
        <taxon>Bacillota</taxon>
        <taxon>Bacilli</taxon>
        <taxon>Bacillales</taxon>
        <taxon>Bacillaceae</taxon>
        <taxon>Psychrobacillus</taxon>
    </lineage>
</organism>
<name>A0A2W7N880_9BACI</name>
<dbReference type="NCBIfam" id="NF005834">
    <property type="entry name" value="PRK07738.1"/>
    <property type="match status" value="1"/>
</dbReference>